<evidence type="ECO:0000313" key="2">
    <source>
        <dbReference type="EMBL" id="KAF5834391.1"/>
    </source>
</evidence>
<protein>
    <recommendedName>
        <fullName evidence="4">Encoded protein</fullName>
    </recommendedName>
</protein>
<reference evidence="2" key="1">
    <citation type="submission" date="2017-08" db="EMBL/GenBank/DDBJ databases">
        <authorList>
            <person name="Polle J.E."/>
            <person name="Barry K."/>
            <person name="Cushman J."/>
            <person name="Schmutz J."/>
            <person name="Tran D."/>
            <person name="Hathwaick L.T."/>
            <person name="Yim W.C."/>
            <person name="Jenkins J."/>
            <person name="Mckie-Krisberg Z.M."/>
            <person name="Prochnik S."/>
            <person name="Lindquist E."/>
            <person name="Dockter R.B."/>
            <person name="Adam C."/>
            <person name="Molina H."/>
            <person name="Bunkerborg J."/>
            <person name="Jin E."/>
            <person name="Buchheim M."/>
            <person name="Magnuson J."/>
        </authorList>
    </citation>
    <scope>NUCLEOTIDE SEQUENCE</scope>
    <source>
        <strain evidence="2">CCAP 19/18</strain>
    </source>
</reference>
<evidence type="ECO:0000313" key="3">
    <source>
        <dbReference type="Proteomes" id="UP000815325"/>
    </source>
</evidence>
<accession>A0ABQ7GIE7</accession>
<evidence type="ECO:0008006" key="4">
    <source>
        <dbReference type="Google" id="ProtNLM"/>
    </source>
</evidence>
<proteinExistence type="predicted"/>
<name>A0ABQ7GIE7_DUNSA</name>
<comment type="caution">
    <text evidence="2">The sequence shown here is derived from an EMBL/GenBank/DDBJ whole genome shotgun (WGS) entry which is preliminary data.</text>
</comment>
<reference evidence="2" key="2">
    <citation type="submission" date="2020-06" db="EMBL/GenBank/DDBJ databases">
        <authorList>
            <consortium name="DOE Joint Genome Institute"/>
            <person name="Calhoun S."/>
            <person name="Polle J.E."/>
            <person name="Mckie-Krisberg Z."/>
            <person name="Prochnik S."/>
            <person name="Neofotis P."/>
            <person name="Yim W.C."/>
            <person name="Hathwaik L.T."/>
            <person name="Jenkins J."/>
            <person name="Molina H."/>
            <person name="Bunkenborg J."/>
            <person name="Grigoriev I.V."/>
            <person name="Barry K."/>
            <person name="Schmutz J."/>
            <person name="Jin E."/>
            <person name="Cushman J.C."/>
            <person name="Magnuson J.K."/>
        </authorList>
    </citation>
    <scope>NUCLEOTIDE SEQUENCE</scope>
    <source>
        <strain evidence="2">CCAP 19/18</strain>
    </source>
</reference>
<sequence>MKQFSHPLPDAGHAHIRQREELARCCFGGCKGKQQGRNLGDAWVRVEKQPADEAATAGEARTSSNKRYTSDSAGGTDHGTAGGTSRQHGL</sequence>
<dbReference type="Proteomes" id="UP000815325">
    <property type="component" value="Unassembled WGS sequence"/>
</dbReference>
<keyword evidence="3" id="KW-1185">Reference proteome</keyword>
<organism evidence="2 3">
    <name type="scientific">Dunaliella salina</name>
    <name type="common">Green alga</name>
    <name type="synonym">Protococcus salinus</name>
    <dbReference type="NCBI Taxonomy" id="3046"/>
    <lineage>
        <taxon>Eukaryota</taxon>
        <taxon>Viridiplantae</taxon>
        <taxon>Chlorophyta</taxon>
        <taxon>core chlorophytes</taxon>
        <taxon>Chlorophyceae</taxon>
        <taxon>CS clade</taxon>
        <taxon>Chlamydomonadales</taxon>
        <taxon>Dunaliellaceae</taxon>
        <taxon>Dunaliella</taxon>
    </lineage>
</organism>
<dbReference type="EMBL" id="MU069759">
    <property type="protein sequence ID" value="KAF5834391.1"/>
    <property type="molecule type" value="Genomic_DNA"/>
</dbReference>
<evidence type="ECO:0000256" key="1">
    <source>
        <dbReference type="SAM" id="MobiDB-lite"/>
    </source>
</evidence>
<feature type="region of interest" description="Disordered" evidence="1">
    <location>
        <begin position="50"/>
        <end position="90"/>
    </location>
</feature>
<gene>
    <name evidence="2" type="ORF">DUNSADRAFT_8947</name>
</gene>
<dbReference type="EMBL" id="MU069759">
    <property type="protein sequence ID" value="KAF5834392.1"/>
    <property type="molecule type" value="Genomic_DNA"/>
</dbReference>